<dbReference type="eggNOG" id="ENOG502ZDTS">
    <property type="taxonomic scope" value="Bacteria"/>
</dbReference>
<keyword evidence="3" id="KW-1185">Reference proteome</keyword>
<keyword evidence="1" id="KW-1133">Transmembrane helix</keyword>
<dbReference type="KEGG" id="tpi:TREPR_3686"/>
<dbReference type="RefSeq" id="WP_015706630.1">
    <property type="nucleotide sequence ID" value="NC_015578.1"/>
</dbReference>
<sequence length="191" mass="22696">MENGIFEELMTKKLRHNVNKTKIKLCINNDMELYNHFTISINEDKSISNNGNGKINNEIIDYLIIETGNVPLKNSLIIAMETFKKINETIEFIEKLIKENIKEKLYIINKRIRNINRNSFILILIGMVLIGITQIFQIMERRYSLNEFVIVMSWVFMWKAVELIFFERVKLMKEKAILLKIFYSEIIIDNK</sequence>
<feature type="transmembrane region" description="Helical" evidence="1">
    <location>
        <begin position="145"/>
        <end position="166"/>
    </location>
</feature>
<feature type="transmembrane region" description="Helical" evidence="1">
    <location>
        <begin position="120"/>
        <end position="139"/>
    </location>
</feature>
<keyword evidence="1" id="KW-0812">Transmembrane</keyword>
<gene>
    <name evidence="2" type="ordered locus">TREPR_3686</name>
</gene>
<dbReference type="AlphaFoldDB" id="F5YQE2"/>
<evidence type="ECO:0000313" key="3">
    <source>
        <dbReference type="Proteomes" id="UP000009223"/>
    </source>
</evidence>
<dbReference type="EMBL" id="CP001843">
    <property type="protein sequence ID" value="AEF85768.1"/>
    <property type="molecule type" value="Genomic_DNA"/>
</dbReference>
<evidence type="ECO:0000313" key="2">
    <source>
        <dbReference type="EMBL" id="AEF85768.1"/>
    </source>
</evidence>
<organism evidence="2 3">
    <name type="scientific">Treponema primitia (strain ATCC BAA-887 / DSM 12427 / ZAS-2)</name>
    <dbReference type="NCBI Taxonomy" id="545694"/>
    <lineage>
        <taxon>Bacteria</taxon>
        <taxon>Pseudomonadati</taxon>
        <taxon>Spirochaetota</taxon>
        <taxon>Spirochaetia</taxon>
        <taxon>Spirochaetales</taxon>
        <taxon>Treponemataceae</taxon>
        <taxon>Treponema</taxon>
    </lineage>
</organism>
<dbReference type="HOGENOM" id="CLU_1420891_0_0_12"/>
<reference evidence="2 3" key="2">
    <citation type="journal article" date="2011" name="ISME J.">
        <title>RNA-seq reveals cooperative metabolic interactions between two termite-gut spirochete species in co-culture.</title>
        <authorList>
            <person name="Rosenthal A.Z."/>
            <person name="Matson E.G."/>
            <person name="Eldar A."/>
            <person name="Leadbetter J.R."/>
        </authorList>
    </citation>
    <scope>NUCLEOTIDE SEQUENCE [LARGE SCALE GENOMIC DNA]</scope>
    <source>
        <strain evidence="3">ATCC BAA-887 / DSM 12427 / ZAS-2</strain>
    </source>
</reference>
<evidence type="ECO:0000256" key="1">
    <source>
        <dbReference type="SAM" id="Phobius"/>
    </source>
</evidence>
<dbReference type="OrthoDB" id="49477at2"/>
<keyword evidence="1" id="KW-0472">Membrane</keyword>
<reference evidence="3" key="1">
    <citation type="submission" date="2009-12" db="EMBL/GenBank/DDBJ databases">
        <title>Complete sequence of Treponema primitia strain ZAS-2.</title>
        <authorList>
            <person name="Tetu S.G."/>
            <person name="Matson E."/>
            <person name="Ren Q."/>
            <person name="Seshadri R."/>
            <person name="Elbourne L."/>
            <person name="Hassan K.A."/>
            <person name="Durkin A."/>
            <person name="Radune D."/>
            <person name="Mohamoud Y."/>
            <person name="Shay R."/>
            <person name="Jin S."/>
            <person name="Zhang X."/>
            <person name="Lucey K."/>
            <person name="Ballor N.R."/>
            <person name="Ottesen E."/>
            <person name="Rosenthal R."/>
            <person name="Allen A."/>
            <person name="Leadbetter J.R."/>
            <person name="Paulsen I.T."/>
        </authorList>
    </citation>
    <scope>NUCLEOTIDE SEQUENCE [LARGE SCALE GENOMIC DNA]</scope>
    <source>
        <strain evidence="3">ATCC BAA-887 / DSM 12427 / ZAS-2</strain>
    </source>
</reference>
<protein>
    <submittedName>
        <fullName evidence="2">Uncharacterized protein</fullName>
    </submittedName>
</protein>
<proteinExistence type="predicted"/>
<dbReference type="Proteomes" id="UP000009223">
    <property type="component" value="Chromosome"/>
</dbReference>
<name>F5YQE2_TREPZ</name>
<accession>F5YQE2</accession>